<keyword evidence="1" id="KW-0472">Membrane</keyword>
<gene>
    <name evidence="3" type="ORF">H6H00_01450</name>
</gene>
<dbReference type="RefSeq" id="WP_185719587.1">
    <property type="nucleotide sequence ID" value="NZ_BAAAWI010000001.1"/>
</dbReference>
<dbReference type="AlphaFoldDB" id="A0A7G7MIZ7"/>
<organism evidence="3 4">
    <name type="scientific">Pseudonocardia petroleophila</name>
    <dbReference type="NCBI Taxonomy" id="37331"/>
    <lineage>
        <taxon>Bacteria</taxon>
        <taxon>Bacillati</taxon>
        <taxon>Actinomycetota</taxon>
        <taxon>Actinomycetes</taxon>
        <taxon>Pseudonocardiales</taxon>
        <taxon>Pseudonocardiaceae</taxon>
        <taxon>Pseudonocardia</taxon>
    </lineage>
</organism>
<protein>
    <submittedName>
        <fullName evidence="3">YrhK family protein</fullName>
    </submittedName>
</protein>
<name>A0A7G7MIZ7_9PSEU</name>
<accession>A0A7G7MIZ7</accession>
<dbReference type="KEGG" id="ppel:H6H00_01450"/>
<evidence type="ECO:0000256" key="1">
    <source>
        <dbReference type="SAM" id="Phobius"/>
    </source>
</evidence>
<reference evidence="3 4" key="1">
    <citation type="submission" date="2020-08" db="EMBL/GenBank/DDBJ databases">
        <authorList>
            <person name="Mo P."/>
        </authorList>
    </citation>
    <scope>NUCLEOTIDE SEQUENCE [LARGE SCALE GENOMIC DNA]</scope>
    <source>
        <strain evidence="3 4">CGMCC 4.1532</strain>
    </source>
</reference>
<keyword evidence="1" id="KW-0812">Transmembrane</keyword>
<feature type="transmembrane region" description="Helical" evidence="1">
    <location>
        <begin position="16"/>
        <end position="40"/>
    </location>
</feature>
<proteinExistence type="predicted"/>
<dbReference type="EMBL" id="CP060131">
    <property type="protein sequence ID" value="QNG52758.1"/>
    <property type="molecule type" value="Genomic_DNA"/>
</dbReference>
<evidence type="ECO:0000313" key="4">
    <source>
        <dbReference type="Proteomes" id="UP000515728"/>
    </source>
</evidence>
<keyword evidence="4" id="KW-1185">Reference proteome</keyword>
<sequence>MGSILFLYDGLLQLTAVWLFIVGSAGMLIGNVGSALIAYGRHELEGTSRRSP</sequence>
<dbReference type="Pfam" id="PF14145">
    <property type="entry name" value="YrhK"/>
    <property type="match status" value="1"/>
</dbReference>
<evidence type="ECO:0000313" key="3">
    <source>
        <dbReference type="EMBL" id="QNG52758.1"/>
    </source>
</evidence>
<dbReference type="InterPro" id="IPR025424">
    <property type="entry name" value="YrhK_domain"/>
</dbReference>
<evidence type="ECO:0000259" key="2">
    <source>
        <dbReference type="Pfam" id="PF14145"/>
    </source>
</evidence>
<feature type="domain" description="YrhK" evidence="2">
    <location>
        <begin position="1"/>
        <end position="33"/>
    </location>
</feature>
<dbReference type="Proteomes" id="UP000515728">
    <property type="component" value="Chromosome"/>
</dbReference>
<keyword evidence="1" id="KW-1133">Transmembrane helix</keyword>